<protein>
    <recommendedName>
        <fullName evidence="6">Coiled-coil domain-containing protein 9B</fullName>
    </recommendedName>
</protein>
<organism evidence="4 5">
    <name type="scientific">Opisthocomus hoazin</name>
    <name type="common">Hoatzin</name>
    <name type="synonym">Phasianus hoazin</name>
    <dbReference type="NCBI Taxonomy" id="30419"/>
    <lineage>
        <taxon>Eukaryota</taxon>
        <taxon>Metazoa</taxon>
        <taxon>Chordata</taxon>
        <taxon>Craniata</taxon>
        <taxon>Vertebrata</taxon>
        <taxon>Euteleostomi</taxon>
        <taxon>Archelosauria</taxon>
        <taxon>Archosauria</taxon>
        <taxon>Dinosauria</taxon>
        <taxon>Saurischia</taxon>
        <taxon>Theropoda</taxon>
        <taxon>Coelurosauria</taxon>
        <taxon>Aves</taxon>
        <taxon>Neognathae</taxon>
        <taxon>Neoaves</taxon>
        <taxon>Opisthocomiformes</taxon>
        <taxon>Opisthocomidae</taxon>
        <taxon>Opisthocomus</taxon>
    </lineage>
</organism>
<dbReference type="Pfam" id="PF15266">
    <property type="entry name" value="DUF4594"/>
    <property type="match status" value="1"/>
</dbReference>
<dbReference type="EMBL" id="KK734340">
    <property type="protein sequence ID" value="KFR06512.1"/>
    <property type="molecule type" value="Genomic_DNA"/>
</dbReference>
<proteinExistence type="predicted"/>
<dbReference type="Proteomes" id="UP000053605">
    <property type="component" value="Unassembled WGS sequence"/>
</dbReference>
<dbReference type="STRING" id="30419.A0A091VT13"/>
<evidence type="ECO:0008006" key="6">
    <source>
        <dbReference type="Google" id="ProtNLM"/>
    </source>
</evidence>
<evidence type="ECO:0000313" key="4">
    <source>
        <dbReference type="EMBL" id="KFR06512.1"/>
    </source>
</evidence>
<feature type="non-terminal residue" evidence="4">
    <location>
        <position position="242"/>
    </location>
</feature>
<evidence type="ECO:0000256" key="3">
    <source>
        <dbReference type="SAM" id="MobiDB-lite"/>
    </source>
</evidence>
<keyword evidence="5" id="KW-1185">Reference proteome</keyword>
<dbReference type="PhylomeDB" id="A0A091VT13"/>
<reference evidence="4 5" key="1">
    <citation type="submission" date="2014-04" db="EMBL/GenBank/DDBJ databases">
        <title>Genome evolution of avian class.</title>
        <authorList>
            <person name="Zhang G."/>
            <person name="Li C."/>
        </authorList>
    </citation>
    <scope>NUCLEOTIDE SEQUENCE [LARGE SCALE GENOMIC DNA]</scope>
    <source>
        <strain evidence="4">BGI_N306</strain>
    </source>
</reference>
<keyword evidence="2" id="KW-0175">Coiled coil</keyword>
<dbReference type="InterPro" id="IPR029336">
    <property type="entry name" value="DUF4594"/>
</dbReference>
<name>A0A091VT13_OPIHO</name>
<feature type="region of interest" description="Disordered" evidence="3">
    <location>
        <begin position="1"/>
        <end position="242"/>
    </location>
</feature>
<evidence type="ECO:0000313" key="5">
    <source>
        <dbReference type="Proteomes" id="UP000053605"/>
    </source>
</evidence>
<sequence length="242" mass="25438">VNVSDPGPKAVPAVSSRAKGKDRLTGRARRWDAKEGEDMSFLKDDLDGQRSLGMDKRKSRGEEGMEENCTAELEEKVKQLSPQDHGASSSQRLRSGKVQSAHKGQKEEQRGVKGLSMDMSVASTGDSEPGPRPSKEGIGEGANGKPGTVDILQEQESTNSTASQSNLPSTVQATRHGSEEALSLPVGVNLDGAGLEENTASEQESTEDSSNSHGGKLDAAAGDRPDADAGEGQLVSKRGEEV</sequence>
<feature type="compositionally biased region" description="Basic and acidic residues" evidence="3">
    <location>
        <begin position="19"/>
        <end position="63"/>
    </location>
</feature>
<feature type="non-terminal residue" evidence="4">
    <location>
        <position position="1"/>
    </location>
</feature>
<feature type="compositionally biased region" description="Polar residues" evidence="3">
    <location>
        <begin position="154"/>
        <end position="175"/>
    </location>
</feature>
<gene>
    <name evidence="4" type="ORF">N306_01349</name>
</gene>
<feature type="compositionally biased region" description="Polar residues" evidence="3">
    <location>
        <begin position="80"/>
        <end position="93"/>
    </location>
</feature>
<evidence type="ECO:0000256" key="1">
    <source>
        <dbReference type="ARBA" id="ARBA00022553"/>
    </source>
</evidence>
<keyword evidence="1" id="KW-0597">Phosphoprotein</keyword>
<dbReference type="AlphaFoldDB" id="A0A091VT13"/>
<evidence type="ECO:0000256" key="2">
    <source>
        <dbReference type="ARBA" id="ARBA00023054"/>
    </source>
</evidence>
<feature type="compositionally biased region" description="Polar residues" evidence="3">
    <location>
        <begin position="198"/>
        <end position="213"/>
    </location>
</feature>
<accession>A0A091VT13</accession>